<dbReference type="SUPFAM" id="SSF53474">
    <property type="entry name" value="alpha/beta-Hydrolases"/>
    <property type="match status" value="1"/>
</dbReference>
<dbReference type="InterPro" id="IPR029058">
    <property type="entry name" value="AB_hydrolase_fold"/>
</dbReference>
<dbReference type="PRINTS" id="PR00111">
    <property type="entry name" value="ABHYDROLASE"/>
</dbReference>
<name>A0AAP0GSE5_9ASTR</name>
<reference evidence="2 3" key="1">
    <citation type="submission" date="2024-04" db="EMBL/GenBank/DDBJ databases">
        <title>The reference genome of an endangered Asteraceae, Deinandra increscens subsp. villosa, native to the Central Coast of California.</title>
        <authorList>
            <person name="Guilliams M."/>
            <person name="Hasenstab-Lehman K."/>
            <person name="Meyer R."/>
            <person name="Mcevoy S."/>
        </authorList>
    </citation>
    <scope>NUCLEOTIDE SEQUENCE [LARGE SCALE GENOMIC DNA]</scope>
    <source>
        <tissue evidence="2">Leaf</tissue>
    </source>
</reference>
<dbReference type="GO" id="GO:0016787">
    <property type="term" value="F:hydrolase activity"/>
    <property type="evidence" value="ECO:0007669"/>
    <property type="project" value="UniProtKB-ARBA"/>
</dbReference>
<dbReference type="InterPro" id="IPR000073">
    <property type="entry name" value="AB_hydrolase_1"/>
</dbReference>
<sequence>MEQGGVQVEELTSGASGRLIPVFKNLRRSVFSSASLRRALIFLQSIFLWFIFHLRRPPTSSPSSKRKFSFRRRDIDEDVIRRRALAEEIQMLKLSIGDDDDDDWTSHCHVSTSLFFGTGRNALFCRSWIPTSVEIRGILIIIHGLNEHSGRYVDFARQLNSCNFGVYAMDWIGHGGSDGLHGYVPSLDHVVADTGSFLEKIKSDHPGIPCFLYGHSTGGAVVLKAASYPYIEELLEGIILTSPALRVTPSHPIVGAVAPIFSLVAPKYQFKGANKRGIPVSRDPAALVAKYTDPLVYTGPMRIRTGHEILRISSHLTRNFKSVTVPFLVLHGTADKVTDPLASQDLYNQAASKYKHIKLYDGFLHDLLFEPEREEIGQDIIGWMEMKLRFHH</sequence>
<dbReference type="EMBL" id="JBCNJP010000023">
    <property type="protein sequence ID" value="KAK9058872.1"/>
    <property type="molecule type" value="Genomic_DNA"/>
</dbReference>
<accession>A0AAP0GSE5</accession>
<organism evidence="2 3">
    <name type="scientific">Deinandra increscens subsp. villosa</name>
    <dbReference type="NCBI Taxonomy" id="3103831"/>
    <lineage>
        <taxon>Eukaryota</taxon>
        <taxon>Viridiplantae</taxon>
        <taxon>Streptophyta</taxon>
        <taxon>Embryophyta</taxon>
        <taxon>Tracheophyta</taxon>
        <taxon>Spermatophyta</taxon>
        <taxon>Magnoliopsida</taxon>
        <taxon>eudicotyledons</taxon>
        <taxon>Gunneridae</taxon>
        <taxon>Pentapetalae</taxon>
        <taxon>asterids</taxon>
        <taxon>campanulids</taxon>
        <taxon>Asterales</taxon>
        <taxon>Asteraceae</taxon>
        <taxon>Asteroideae</taxon>
        <taxon>Heliantheae alliance</taxon>
        <taxon>Madieae</taxon>
        <taxon>Madiinae</taxon>
        <taxon>Deinandra</taxon>
    </lineage>
</organism>
<dbReference type="AlphaFoldDB" id="A0AAP0GSE5"/>
<comment type="caution">
    <text evidence="2">The sequence shown here is derived from an EMBL/GenBank/DDBJ whole genome shotgun (WGS) entry which is preliminary data.</text>
</comment>
<dbReference type="InterPro" id="IPR022742">
    <property type="entry name" value="Hydrolase_4"/>
</dbReference>
<proteinExistence type="predicted"/>
<dbReference type="InterPro" id="IPR051044">
    <property type="entry name" value="MAG_DAG_Lipase"/>
</dbReference>
<dbReference type="FunFam" id="3.40.50.1820:FF:000131">
    <property type="entry name" value="Monoglyceride lipase"/>
    <property type="match status" value="1"/>
</dbReference>
<gene>
    <name evidence="2" type="ORF">SSX86_023716</name>
</gene>
<dbReference type="Gene3D" id="3.40.50.1820">
    <property type="entry name" value="alpha/beta hydrolase"/>
    <property type="match status" value="1"/>
</dbReference>
<keyword evidence="3" id="KW-1185">Reference proteome</keyword>
<evidence type="ECO:0000313" key="2">
    <source>
        <dbReference type="EMBL" id="KAK9058872.1"/>
    </source>
</evidence>
<dbReference type="PANTHER" id="PTHR11614">
    <property type="entry name" value="PHOSPHOLIPASE-RELATED"/>
    <property type="match status" value="1"/>
</dbReference>
<dbReference type="Pfam" id="PF12146">
    <property type="entry name" value="Hydrolase_4"/>
    <property type="match status" value="1"/>
</dbReference>
<evidence type="ECO:0000259" key="1">
    <source>
        <dbReference type="Pfam" id="PF12146"/>
    </source>
</evidence>
<protein>
    <recommendedName>
        <fullName evidence="1">Serine aminopeptidase S33 domain-containing protein</fullName>
    </recommendedName>
</protein>
<evidence type="ECO:0000313" key="3">
    <source>
        <dbReference type="Proteomes" id="UP001408789"/>
    </source>
</evidence>
<dbReference type="Proteomes" id="UP001408789">
    <property type="component" value="Unassembled WGS sequence"/>
</dbReference>
<feature type="domain" description="Serine aminopeptidase S33" evidence="1">
    <location>
        <begin position="134"/>
        <end position="372"/>
    </location>
</feature>